<dbReference type="Pfam" id="PF00550">
    <property type="entry name" value="PP-binding"/>
    <property type="match status" value="1"/>
</dbReference>
<dbReference type="Proteomes" id="UP000063699">
    <property type="component" value="Chromosome"/>
</dbReference>
<keyword evidence="3" id="KW-1185">Reference proteome</keyword>
<dbReference type="KEGG" id="kphy:AOZ06_22125"/>
<evidence type="ECO:0000259" key="1">
    <source>
        <dbReference type="PROSITE" id="PS50075"/>
    </source>
</evidence>
<evidence type="ECO:0000313" key="2">
    <source>
        <dbReference type="EMBL" id="ALG09248.1"/>
    </source>
</evidence>
<reference evidence="2 3" key="1">
    <citation type="submission" date="2015-07" db="EMBL/GenBank/DDBJ databases">
        <title>Genome sequencing of Kibdelosporangium phytohabitans.</title>
        <authorList>
            <person name="Qin S."/>
            <person name="Xing K."/>
        </authorList>
    </citation>
    <scope>NUCLEOTIDE SEQUENCE [LARGE SCALE GENOMIC DNA]</scope>
    <source>
        <strain evidence="2 3">KLBMP1111</strain>
    </source>
</reference>
<dbReference type="EMBL" id="CP012752">
    <property type="protein sequence ID" value="ALG09248.1"/>
    <property type="molecule type" value="Genomic_DNA"/>
</dbReference>
<proteinExistence type="predicted"/>
<protein>
    <submittedName>
        <fullName evidence="2">Acyl carrier protein</fullName>
    </submittedName>
</protein>
<organism evidence="2 3">
    <name type="scientific">Kibdelosporangium phytohabitans</name>
    <dbReference type="NCBI Taxonomy" id="860235"/>
    <lineage>
        <taxon>Bacteria</taxon>
        <taxon>Bacillati</taxon>
        <taxon>Actinomycetota</taxon>
        <taxon>Actinomycetes</taxon>
        <taxon>Pseudonocardiales</taxon>
        <taxon>Pseudonocardiaceae</taxon>
        <taxon>Kibdelosporangium</taxon>
    </lineage>
</organism>
<feature type="domain" description="Carrier" evidence="1">
    <location>
        <begin position="2"/>
        <end position="80"/>
    </location>
</feature>
<dbReference type="STRING" id="860235.AOZ06_22125"/>
<accession>A0A0N9I4G7</accession>
<dbReference type="InterPro" id="IPR036736">
    <property type="entry name" value="ACP-like_sf"/>
</dbReference>
<dbReference type="Gene3D" id="1.10.1200.10">
    <property type="entry name" value="ACP-like"/>
    <property type="match status" value="1"/>
</dbReference>
<dbReference type="OrthoDB" id="2625323at2"/>
<name>A0A0N9I4G7_9PSEU</name>
<sequence length="90" mass="9629">MTHIESIKQFVLEQFLPDVAASDLADDYDLVDGGVVDSLGLLKLLAWLEDEFGLPVDDLELAPDTFRTIEAIDAFIASNAPVLNAPGVAG</sequence>
<dbReference type="InterPro" id="IPR009081">
    <property type="entry name" value="PP-bd_ACP"/>
</dbReference>
<evidence type="ECO:0000313" key="3">
    <source>
        <dbReference type="Proteomes" id="UP000063699"/>
    </source>
</evidence>
<dbReference type="AlphaFoldDB" id="A0A0N9I4G7"/>
<dbReference type="SUPFAM" id="SSF47336">
    <property type="entry name" value="ACP-like"/>
    <property type="match status" value="1"/>
</dbReference>
<dbReference type="PROSITE" id="PS50075">
    <property type="entry name" value="CARRIER"/>
    <property type="match status" value="1"/>
</dbReference>
<gene>
    <name evidence="2" type="ORF">AOZ06_22125</name>
</gene>
<dbReference type="RefSeq" id="WP_054291152.1">
    <property type="nucleotide sequence ID" value="NZ_CP012752.1"/>
</dbReference>